<proteinExistence type="predicted"/>
<dbReference type="RefSeq" id="WP_379042458.1">
    <property type="nucleotide sequence ID" value="NZ_JBHSKW010000023.1"/>
</dbReference>
<evidence type="ECO:0000313" key="4">
    <source>
        <dbReference type="EMBL" id="MFD2732381.1"/>
    </source>
</evidence>
<evidence type="ECO:0000256" key="2">
    <source>
        <dbReference type="ARBA" id="ARBA00023054"/>
    </source>
</evidence>
<comment type="caution">
    <text evidence="4">The sequence shown here is derived from an EMBL/GenBank/DDBJ whole genome shotgun (WGS) entry which is preliminary data.</text>
</comment>
<organism evidence="4 5">
    <name type="scientific">Pedobacter alpinus</name>
    <dbReference type="NCBI Taxonomy" id="1590643"/>
    <lineage>
        <taxon>Bacteria</taxon>
        <taxon>Pseudomonadati</taxon>
        <taxon>Bacteroidota</taxon>
        <taxon>Sphingobacteriia</taxon>
        <taxon>Sphingobacteriales</taxon>
        <taxon>Sphingobacteriaceae</taxon>
        <taxon>Pedobacter</taxon>
    </lineage>
</organism>
<name>A0ABW5TW81_9SPHI</name>
<protein>
    <submittedName>
        <fullName evidence="4">Efflux RND transporter periplasmic adaptor subunit</fullName>
    </submittedName>
</protein>
<gene>
    <name evidence="4" type="ORF">ACFSSE_11775</name>
</gene>
<dbReference type="Gene3D" id="2.40.420.20">
    <property type="match status" value="1"/>
</dbReference>
<evidence type="ECO:0000256" key="1">
    <source>
        <dbReference type="ARBA" id="ARBA00004196"/>
    </source>
</evidence>
<dbReference type="Proteomes" id="UP001597546">
    <property type="component" value="Unassembled WGS sequence"/>
</dbReference>
<feature type="coiled-coil region" evidence="3">
    <location>
        <begin position="171"/>
        <end position="198"/>
    </location>
</feature>
<dbReference type="Gene3D" id="1.10.287.470">
    <property type="entry name" value="Helix hairpin bin"/>
    <property type="match status" value="1"/>
</dbReference>
<dbReference type="PANTHER" id="PTHR32347">
    <property type="entry name" value="EFFLUX SYSTEM COMPONENT YKNX-RELATED"/>
    <property type="match status" value="1"/>
</dbReference>
<comment type="subcellular location">
    <subcellularLocation>
        <location evidence="1">Cell envelope</location>
    </subcellularLocation>
</comment>
<dbReference type="Gene3D" id="2.40.30.170">
    <property type="match status" value="1"/>
</dbReference>
<dbReference type="Gene3D" id="2.40.50.100">
    <property type="match status" value="1"/>
</dbReference>
<evidence type="ECO:0000256" key="3">
    <source>
        <dbReference type="SAM" id="Coils"/>
    </source>
</evidence>
<accession>A0ABW5TW81</accession>
<dbReference type="EMBL" id="JBHULV010000041">
    <property type="protein sequence ID" value="MFD2732381.1"/>
    <property type="molecule type" value="Genomic_DNA"/>
</dbReference>
<evidence type="ECO:0000313" key="5">
    <source>
        <dbReference type="Proteomes" id="UP001597546"/>
    </source>
</evidence>
<dbReference type="SUPFAM" id="SSF111369">
    <property type="entry name" value="HlyD-like secretion proteins"/>
    <property type="match status" value="1"/>
</dbReference>
<reference evidence="5" key="1">
    <citation type="journal article" date="2019" name="Int. J. Syst. Evol. Microbiol.">
        <title>The Global Catalogue of Microorganisms (GCM) 10K type strain sequencing project: providing services to taxonomists for standard genome sequencing and annotation.</title>
        <authorList>
            <consortium name="The Broad Institute Genomics Platform"/>
            <consortium name="The Broad Institute Genome Sequencing Center for Infectious Disease"/>
            <person name="Wu L."/>
            <person name="Ma J."/>
        </authorList>
    </citation>
    <scope>NUCLEOTIDE SEQUENCE [LARGE SCALE GENOMIC DNA]</scope>
    <source>
        <strain evidence="5">KCTC 42456</strain>
    </source>
</reference>
<dbReference type="InterPro" id="IPR050465">
    <property type="entry name" value="UPF0194_transport"/>
</dbReference>
<sequence length="388" mass="43172">MLKFTNKIAGQTNPNNTKEMTKSNNIILKYQLNALLFLLILFISCQQKQDAIKPVKQSITESVYASGFIKSENQYQVYATVSGIVDEIFADEGTSLEIGSPILSIVNDAQKLQSENAKLSAEFNSENFNSGKIVEAKALVNLAKIQQDNEASMLKRQNNLWAQNVGTLVQVEQRELAYQNAKNNYTSAKEKLAELQKQVAYQAKQAQNNLSISNKNTGDYLVKSKVRGKVYKMNLAKGEIVSPQIAIATVGHDTKYLLEMQIDEYDIVSIKLGMPVLVVLNSYKDSVFNAVVTKINPIMNVQSKTFTIEAEFIKAPVTLYPNISFEANVVIKTKNNALLIPRNYLLNDSIVVNKTGKQVSVKTGLKDYQMVEILSGITANDELVLPKQ</sequence>
<keyword evidence="5" id="KW-1185">Reference proteome</keyword>
<dbReference type="PANTHER" id="PTHR32347:SF14">
    <property type="entry name" value="EFFLUX SYSTEM COMPONENT YKNX-RELATED"/>
    <property type="match status" value="1"/>
</dbReference>
<keyword evidence="2 3" id="KW-0175">Coiled coil</keyword>